<keyword evidence="11" id="KW-0539">Nucleus</keyword>
<dbReference type="GO" id="GO:0008270">
    <property type="term" value="F:zinc ion binding"/>
    <property type="evidence" value="ECO:0007669"/>
    <property type="project" value="UniProtKB-KW"/>
</dbReference>
<keyword evidence="5 12" id="KW-0479">Metal-binding</keyword>
<dbReference type="GO" id="GO:0005634">
    <property type="term" value="C:nucleus"/>
    <property type="evidence" value="ECO:0007669"/>
    <property type="project" value="UniProtKB-SubCell"/>
</dbReference>
<feature type="domain" description="C3H1-type" evidence="14">
    <location>
        <begin position="153"/>
        <end position="176"/>
    </location>
</feature>
<dbReference type="AlphaFoldDB" id="A0A653DGU3"/>
<feature type="region of interest" description="Disordered" evidence="13">
    <location>
        <begin position="245"/>
        <end position="264"/>
    </location>
</feature>
<evidence type="ECO:0000256" key="12">
    <source>
        <dbReference type="PROSITE-ProRule" id="PRU00723"/>
    </source>
</evidence>
<dbReference type="PROSITE" id="PS50103">
    <property type="entry name" value="ZF_C3H1"/>
    <property type="match status" value="1"/>
</dbReference>
<evidence type="ECO:0000313" key="17">
    <source>
        <dbReference type="Proteomes" id="UP000410492"/>
    </source>
</evidence>
<evidence type="ECO:0000259" key="14">
    <source>
        <dbReference type="PROSITE" id="PS50103"/>
    </source>
</evidence>
<organism evidence="16 17">
    <name type="scientific">Callosobruchus maculatus</name>
    <name type="common">Southern cowpea weevil</name>
    <name type="synonym">Pulse bruchid</name>
    <dbReference type="NCBI Taxonomy" id="64391"/>
    <lineage>
        <taxon>Eukaryota</taxon>
        <taxon>Metazoa</taxon>
        <taxon>Ecdysozoa</taxon>
        <taxon>Arthropoda</taxon>
        <taxon>Hexapoda</taxon>
        <taxon>Insecta</taxon>
        <taxon>Pterygota</taxon>
        <taxon>Neoptera</taxon>
        <taxon>Endopterygota</taxon>
        <taxon>Coleoptera</taxon>
        <taxon>Polyphaga</taxon>
        <taxon>Cucujiformia</taxon>
        <taxon>Chrysomeloidea</taxon>
        <taxon>Chrysomelidae</taxon>
        <taxon>Bruchinae</taxon>
        <taxon>Bruchini</taxon>
        <taxon>Callosobruchus</taxon>
    </lineage>
</organism>
<evidence type="ECO:0000256" key="4">
    <source>
        <dbReference type="ARBA" id="ARBA00022491"/>
    </source>
</evidence>
<evidence type="ECO:0000256" key="1">
    <source>
        <dbReference type="ARBA" id="ARBA00004062"/>
    </source>
</evidence>
<dbReference type="OrthoDB" id="5842926at2759"/>
<keyword evidence="17" id="KW-1185">Reference proteome</keyword>
<dbReference type="PANTHER" id="PTHR46297:SF1">
    <property type="entry name" value="ZINC FINGER CCCH-TYPE WITH G PATCH DOMAIN-CONTAINING PROTEIN"/>
    <property type="match status" value="1"/>
</dbReference>
<name>A0A653DGU3_CALMS</name>
<dbReference type="Gene3D" id="2.30.30.140">
    <property type="match status" value="1"/>
</dbReference>
<comment type="subcellular location">
    <subcellularLocation>
        <location evidence="2">Nucleus</location>
    </subcellularLocation>
</comment>
<dbReference type="GO" id="GO:0001227">
    <property type="term" value="F:DNA-binding transcription repressor activity, RNA polymerase II-specific"/>
    <property type="evidence" value="ECO:0007669"/>
    <property type="project" value="TreeGrafter"/>
</dbReference>
<proteinExistence type="predicted"/>
<dbReference type="Proteomes" id="UP000410492">
    <property type="component" value="Unassembled WGS sequence"/>
</dbReference>
<feature type="region of interest" description="Disordered" evidence="13">
    <location>
        <begin position="392"/>
        <end position="412"/>
    </location>
</feature>
<comment type="function">
    <text evidence="1">Transcription repressor.</text>
</comment>
<keyword evidence="9" id="KW-0238">DNA-binding</keyword>
<evidence type="ECO:0000256" key="8">
    <source>
        <dbReference type="ARBA" id="ARBA00023015"/>
    </source>
</evidence>
<dbReference type="SUPFAM" id="SSF63748">
    <property type="entry name" value="Tudor/PWWP/MBT"/>
    <property type="match status" value="1"/>
</dbReference>
<evidence type="ECO:0000256" key="10">
    <source>
        <dbReference type="ARBA" id="ARBA00023163"/>
    </source>
</evidence>
<dbReference type="GO" id="GO:0000978">
    <property type="term" value="F:RNA polymerase II cis-regulatory region sequence-specific DNA binding"/>
    <property type="evidence" value="ECO:0007669"/>
    <property type="project" value="TreeGrafter"/>
</dbReference>
<keyword evidence="7 12" id="KW-0862">Zinc</keyword>
<sequence>MDAEDIQLYEDQLMHVNQALTTCEDEEQKEELLALKASIVELLSLTDGASTNNACPAEPSGSDNLEDEFALFMAEMEKEGAIEKQNKSIEHKPFVFEGDINSIEGMKCRAPHKHQWGDVVYHNAMICSVVTDNEDEIKVRVLFTNPTHQEMLPCPYYYDSDCKFSEDDCRFSHGEVVLFSSLQEYVEPQFDLLEIGSNVLAKQENNLWHRAVIKHMFDDKCLVRFESNAHDIEVKLEHLFPLGGPSRAHSRQTSDDECENDREEISREEVVNKSLMNKPGDQRLGEWEKYTKGIGFKLMQKMGYVVGTGLGKKSEGRIDPVIAVILPQGKSLDYCMKLREKAGGDKNLFSVERKMKRLQRIQENRTKRSERKEQRKKNGNVFNFLNENILSKEKGKKKASKHEQIKQESQRGLNVRGLEIDETIRRIQMDLGKLQETLGRQKDPTSRAYKQLKENIALKQKELNEMESQAHMVRREKDLRDNKKKLTTF</sequence>
<dbReference type="PROSITE" id="PS50174">
    <property type="entry name" value="G_PATCH"/>
    <property type="match status" value="1"/>
</dbReference>
<evidence type="ECO:0000256" key="7">
    <source>
        <dbReference type="ARBA" id="ARBA00022833"/>
    </source>
</evidence>
<evidence type="ECO:0000256" key="5">
    <source>
        <dbReference type="ARBA" id="ARBA00022723"/>
    </source>
</evidence>
<dbReference type="Gene3D" id="2.30.30.1190">
    <property type="match status" value="1"/>
</dbReference>
<dbReference type="InterPro" id="IPR000467">
    <property type="entry name" value="G_patch_dom"/>
</dbReference>
<evidence type="ECO:0000256" key="13">
    <source>
        <dbReference type="SAM" id="MobiDB-lite"/>
    </source>
</evidence>
<keyword evidence="10" id="KW-0804">Transcription</keyword>
<dbReference type="CDD" id="cd20384">
    <property type="entry name" value="Tudor_ZGPAT"/>
    <property type="match status" value="1"/>
</dbReference>
<dbReference type="SMART" id="SM00443">
    <property type="entry name" value="G_patch"/>
    <property type="match status" value="1"/>
</dbReference>
<feature type="region of interest" description="Disordered" evidence="13">
    <location>
        <begin position="467"/>
        <end position="489"/>
    </location>
</feature>
<evidence type="ECO:0000256" key="3">
    <source>
        <dbReference type="ARBA" id="ARBA00022414"/>
    </source>
</evidence>
<evidence type="ECO:0000256" key="11">
    <source>
        <dbReference type="ARBA" id="ARBA00023242"/>
    </source>
</evidence>
<feature type="zinc finger region" description="C3H1-type" evidence="12">
    <location>
        <begin position="153"/>
        <end position="176"/>
    </location>
</feature>
<protein>
    <recommendedName>
        <fullName evidence="3">Zinc finger CCCH-type with G patch domain-containing protein</fullName>
    </recommendedName>
</protein>
<dbReference type="Pfam" id="PF01585">
    <property type="entry name" value="G-patch"/>
    <property type="match status" value="1"/>
</dbReference>
<evidence type="ECO:0000256" key="6">
    <source>
        <dbReference type="ARBA" id="ARBA00022771"/>
    </source>
</evidence>
<reference evidence="16 17" key="1">
    <citation type="submission" date="2019-01" db="EMBL/GenBank/DDBJ databases">
        <authorList>
            <person name="Sayadi A."/>
        </authorList>
    </citation>
    <scope>NUCLEOTIDE SEQUENCE [LARGE SCALE GENOMIC DNA]</scope>
</reference>
<evidence type="ECO:0000313" key="16">
    <source>
        <dbReference type="EMBL" id="VEN58741.1"/>
    </source>
</evidence>
<dbReference type="InterPro" id="IPR000571">
    <property type="entry name" value="Znf_CCCH"/>
</dbReference>
<feature type="domain" description="G-patch" evidence="15">
    <location>
        <begin position="291"/>
        <end position="337"/>
    </location>
</feature>
<dbReference type="EMBL" id="CAACVG010011730">
    <property type="protein sequence ID" value="VEN58741.1"/>
    <property type="molecule type" value="Genomic_DNA"/>
</dbReference>
<keyword evidence="8" id="KW-0805">Transcription regulation</keyword>
<gene>
    <name evidence="16" type="ORF">CALMAC_LOCUS17012</name>
</gene>
<evidence type="ECO:0000259" key="15">
    <source>
        <dbReference type="PROSITE" id="PS50174"/>
    </source>
</evidence>
<keyword evidence="6 12" id="KW-0863">Zinc-finger</keyword>
<dbReference type="PANTHER" id="PTHR46297">
    <property type="entry name" value="ZINC FINGER CCCH-TYPE WITH G PATCH DOMAIN-CONTAINING PROTEIN"/>
    <property type="match status" value="1"/>
</dbReference>
<evidence type="ECO:0000256" key="2">
    <source>
        <dbReference type="ARBA" id="ARBA00004123"/>
    </source>
</evidence>
<keyword evidence="4" id="KW-0678">Repressor</keyword>
<evidence type="ECO:0000256" key="9">
    <source>
        <dbReference type="ARBA" id="ARBA00023125"/>
    </source>
</evidence>
<accession>A0A653DGU3</accession>